<gene>
    <name evidence="2" type="ORF">BK123_10255</name>
</gene>
<dbReference type="Proteomes" id="UP000187074">
    <property type="component" value="Unassembled WGS sequence"/>
</dbReference>
<dbReference type="EMBL" id="MRTF01000003">
    <property type="protein sequence ID" value="OME93629.1"/>
    <property type="molecule type" value="Genomic_DNA"/>
</dbReference>
<sequence length="271" mass="31151">MKSFTQSEANFPLLDTHIHLDSYSLSDQQAILADIRHHEVQSVISVSMHLASCKRNLELARQYGPMVRPAFGYHPEQHLPSTNETEELLDWMAEHADEMVAVGEVGLPYYARLEAESKGRPWDNRPYAYLLEQFIAFAKKHHKPVILHAVYEDADIACDLLEKYGVTRAHFHWFKGSRDTLQRMAGNGYYISFTPDILYEEEIRDMACRYPDHLVMTETDGPWPFEGPFTGQMTHPRMTAAVAAAWAELQGLSISEARRIFYENAARLYDL</sequence>
<dbReference type="OrthoDB" id="9775608at2"/>
<dbReference type="InterPro" id="IPR001130">
    <property type="entry name" value="TatD-like"/>
</dbReference>
<proteinExistence type="predicted"/>
<reference evidence="2 3" key="1">
    <citation type="submission" date="2016-11" db="EMBL/GenBank/DDBJ databases">
        <title>Paenibacillus species isolates.</title>
        <authorList>
            <person name="Beno S.M."/>
        </authorList>
    </citation>
    <scope>NUCLEOTIDE SEQUENCE [LARGE SCALE GENOMIC DNA]</scope>
    <source>
        <strain evidence="2 3">FSL F4-0100</strain>
    </source>
</reference>
<keyword evidence="1" id="KW-0479">Metal-binding</keyword>
<dbReference type="AlphaFoldDB" id="A0A1R1B3A0"/>
<dbReference type="CDD" id="cd01310">
    <property type="entry name" value="TatD_DNAse"/>
    <property type="match status" value="1"/>
</dbReference>
<name>A0A1R1B3A0_PAELA</name>
<feature type="binding site" evidence="1">
    <location>
        <position position="17"/>
    </location>
    <ligand>
        <name>a divalent metal cation</name>
        <dbReference type="ChEBI" id="CHEBI:60240"/>
        <label>1</label>
    </ligand>
</feature>
<feature type="binding site" evidence="1">
    <location>
        <position position="104"/>
    </location>
    <ligand>
        <name>a divalent metal cation</name>
        <dbReference type="ChEBI" id="CHEBI:60240"/>
        <label>1</label>
    </ligand>
</feature>
<dbReference type="STRING" id="1401.BK123_10255"/>
<dbReference type="PIRSF" id="PIRSF005902">
    <property type="entry name" value="DNase_TatD"/>
    <property type="match status" value="1"/>
</dbReference>
<dbReference type="Gene3D" id="3.20.20.140">
    <property type="entry name" value="Metal-dependent hydrolases"/>
    <property type="match status" value="1"/>
</dbReference>
<dbReference type="SUPFAM" id="SSF51556">
    <property type="entry name" value="Metallo-dependent hydrolases"/>
    <property type="match status" value="1"/>
</dbReference>
<feature type="binding site" evidence="1">
    <location>
        <position position="19"/>
    </location>
    <ligand>
        <name>a divalent metal cation</name>
        <dbReference type="ChEBI" id="CHEBI:60240"/>
        <label>1</label>
    </ligand>
</feature>
<dbReference type="Pfam" id="PF01026">
    <property type="entry name" value="TatD_DNase"/>
    <property type="match status" value="1"/>
</dbReference>
<accession>A0A1R1B3A0</accession>
<evidence type="ECO:0000313" key="2">
    <source>
        <dbReference type="EMBL" id="OME93629.1"/>
    </source>
</evidence>
<dbReference type="GO" id="GO:0046872">
    <property type="term" value="F:metal ion binding"/>
    <property type="evidence" value="ECO:0007669"/>
    <property type="project" value="UniProtKB-KW"/>
</dbReference>
<dbReference type="PANTHER" id="PTHR46124">
    <property type="entry name" value="D-AMINOACYL-TRNA DEACYLASE"/>
    <property type="match status" value="1"/>
</dbReference>
<evidence type="ECO:0000256" key="1">
    <source>
        <dbReference type="PIRSR" id="PIRSR005902-1"/>
    </source>
</evidence>
<feature type="binding site" evidence="1">
    <location>
        <position position="148"/>
    </location>
    <ligand>
        <name>a divalent metal cation</name>
        <dbReference type="ChEBI" id="CHEBI:60240"/>
        <label>2</label>
    </ligand>
</feature>
<comment type="caution">
    <text evidence="2">The sequence shown here is derived from an EMBL/GenBank/DDBJ whole genome shotgun (WGS) entry which is preliminary data.</text>
</comment>
<feature type="binding site" evidence="1">
    <location>
        <position position="172"/>
    </location>
    <ligand>
        <name>a divalent metal cation</name>
        <dbReference type="ChEBI" id="CHEBI:60240"/>
        <label>2</label>
    </ligand>
</feature>
<dbReference type="InterPro" id="IPR032466">
    <property type="entry name" value="Metal_Hydrolase"/>
</dbReference>
<dbReference type="GO" id="GO:0016788">
    <property type="term" value="F:hydrolase activity, acting on ester bonds"/>
    <property type="evidence" value="ECO:0007669"/>
    <property type="project" value="InterPro"/>
</dbReference>
<evidence type="ECO:0000313" key="3">
    <source>
        <dbReference type="Proteomes" id="UP000187074"/>
    </source>
</evidence>
<dbReference type="RefSeq" id="WP_076322302.1">
    <property type="nucleotide sequence ID" value="NZ_MRTF01000003.1"/>
</dbReference>
<protein>
    <submittedName>
        <fullName evidence="2">DNAase</fullName>
    </submittedName>
</protein>
<dbReference type="PANTHER" id="PTHR46124:SF2">
    <property type="entry name" value="D-AMINOACYL-TRNA DEACYLASE"/>
    <property type="match status" value="1"/>
</dbReference>
<organism evidence="2 3">
    <name type="scientific">Paenibacillus lautus</name>
    <name type="common">Bacillus lautus</name>
    <dbReference type="NCBI Taxonomy" id="1401"/>
    <lineage>
        <taxon>Bacteria</taxon>
        <taxon>Bacillati</taxon>
        <taxon>Bacillota</taxon>
        <taxon>Bacilli</taxon>
        <taxon>Bacillales</taxon>
        <taxon>Paenibacillaceae</taxon>
        <taxon>Paenibacillus</taxon>
    </lineage>
</organism>
<feature type="binding site" evidence="1">
    <location>
        <position position="220"/>
    </location>
    <ligand>
        <name>a divalent metal cation</name>
        <dbReference type="ChEBI" id="CHEBI:60240"/>
        <label>1</label>
    </ligand>
</feature>